<gene>
    <name evidence="3" type="ORF">AB0C36_33010</name>
</gene>
<evidence type="ECO:0000313" key="4">
    <source>
        <dbReference type="Proteomes" id="UP001551482"/>
    </source>
</evidence>
<feature type="domain" description="DUF4328" evidence="2">
    <location>
        <begin position="93"/>
        <end position="259"/>
    </location>
</feature>
<protein>
    <submittedName>
        <fullName evidence="3">DUF4328 domain-containing protein</fullName>
    </submittedName>
</protein>
<keyword evidence="1" id="KW-0812">Transmembrane</keyword>
<evidence type="ECO:0000256" key="1">
    <source>
        <dbReference type="SAM" id="Phobius"/>
    </source>
</evidence>
<organism evidence="3 4">
    <name type="scientific">Streptodolium elevatio</name>
    <dbReference type="NCBI Taxonomy" id="3157996"/>
    <lineage>
        <taxon>Bacteria</taxon>
        <taxon>Bacillati</taxon>
        <taxon>Actinomycetota</taxon>
        <taxon>Actinomycetes</taxon>
        <taxon>Kitasatosporales</taxon>
        <taxon>Streptomycetaceae</taxon>
        <taxon>Streptodolium</taxon>
    </lineage>
</organism>
<feature type="transmembrane region" description="Helical" evidence="1">
    <location>
        <begin position="48"/>
        <end position="71"/>
    </location>
</feature>
<proteinExistence type="predicted"/>
<feature type="transmembrane region" description="Helical" evidence="1">
    <location>
        <begin position="232"/>
        <end position="255"/>
    </location>
</feature>
<dbReference type="RefSeq" id="WP_358361479.1">
    <property type="nucleotide sequence ID" value="NZ_JBEZFP010000118.1"/>
</dbReference>
<keyword evidence="1" id="KW-0472">Membrane</keyword>
<dbReference type="Proteomes" id="UP001551482">
    <property type="component" value="Unassembled WGS sequence"/>
</dbReference>
<comment type="caution">
    <text evidence="3">The sequence shown here is derived from an EMBL/GenBank/DDBJ whole genome shotgun (WGS) entry which is preliminary data.</text>
</comment>
<feature type="transmembrane region" description="Helical" evidence="1">
    <location>
        <begin position="189"/>
        <end position="212"/>
    </location>
</feature>
<dbReference type="EMBL" id="JBEZFP010000118">
    <property type="protein sequence ID" value="MEU8138309.1"/>
    <property type="molecule type" value="Genomic_DNA"/>
</dbReference>
<reference evidence="3 4" key="1">
    <citation type="submission" date="2024-06" db="EMBL/GenBank/DDBJ databases">
        <title>The Natural Products Discovery Center: Release of the First 8490 Sequenced Strains for Exploring Actinobacteria Biosynthetic Diversity.</title>
        <authorList>
            <person name="Kalkreuter E."/>
            <person name="Kautsar S.A."/>
            <person name="Yang D."/>
            <person name="Bader C.D."/>
            <person name="Teijaro C.N."/>
            <person name="Fluegel L."/>
            <person name="Davis C.M."/>
            <person name="Simpson J.R."/>
            <person name="Lauterbach L."/>
            <person name="Steele A.D."/>
            <person name="Gui C."/>
            <person name="Meng S."/>
            <person name="Li G."/>
            <person name="Viehrig K."/>
            <person name="Ye F."/>
            <person name="Su P."/>
            <person name="Kiefer A.F."/>
            <person name="Nichols A."/>
            <person name="Cepeda A.J."/>
            <person name="Yan W."/>
            <person name="Fan B."/>
            <person name="Jiang Y."/>
            <person name="Adhikari A."/>
            <person name="Zheng C.-J."/>
            <person name="Schuster L."/>
            <person name="Cowan T.M."/>
            <person name="Smanski M.J."/>
            <person name="Chevrette M.G."/>
            <person name="De Carvalho L.P.S."/>
            <person name="Shen B."/>
        </authorList>
    </citation>
    <scope>NUCLEOTIDE SEQUENCE [LARGE SCALE GENOMIC DNA]</scope>
    <source>
        <strain evidence="3 4">NPDC048946</strain>
    </source>
</reference>
<dbReference type="InterPro" id="IPR025565">
    <property type="entry name" value="DUF4328"/>
</dbReference>
<name>A0ABV3DT11_9ACTN</name>
<keyword evidence="4" id="KW-1185">Reference proteome</keyword>
<dbReference type="Pfam" id="PF14219">
    <property type="entry name" value="DUF4328"/>
    <property type="match status" value="1"/>
</dbReference>
<evidence type="ECO:0000259" key="2">
    <source>
        <dbReference type="Pfam" id="PF14219"/>
    </source>
</evidence>
<accession>A0ABV3DT11</accession>
<keyword evidence="1" id="KW-1133">Transmembrane helix</keyword>
<feature type="transmembrane region" description="Helical" evidence="1">
    <location>
        <begin position="102"/>
        <end position="125"/>
    </location>
</feature>
<evidence type="ECO:0000313" key="3">
    <source>
        <dbReference type="EMBL" id="MEU8138309.1"/>
    </source>
</evidence>
<sequence length="301" mass="32542">MLCPDCGAESAFATRCTDCGAPLPGPVDPRPPTSDGWQLWRIKPLVRLAVVLYVLLGATVIAFAVSAAAYLHRAERVDDFFHGDPKARSFGDLKAMAAADDFVVVSTTVSTVALAVTGAVFIAWFHRARRNVMWMGPDRPRLGPGWSVGGWFCPVVNLWFPARIAHDIWTGSHGARGARQTGGPVGRTVLITCWWVPFVLAVSVDRLVAGFGAVADRFHILPFDDGTDGFLLWSRIAAASGLLMVVAGAFAIPLVHRVTALQTERTRQLWATHGSPPRWRTTAAASIAPLPRSPWAEAARD</sequence>